<keyword evidence="3" id="KW-1185">Reference proteome</keyword>
<evidence type="ECO:0000313" key="2">
    <source>
        <dbReference type="EMBL" id="MBW5481195.1"/>
    </source>
</evidence>
<name>A0ABS6Z0C1_9ACTN</name>
<organism evidence="2 3">
    <name type="scientific">Streptomyces bambusae</name>
    <dbReference type="NCBI Taxonomy" id="1550616"/>
    <lineage>
        <taxon>Bacteria</taxon>
        <taxon>Bacillati</taxon>
        <taxon>Actinomycetota</taxon>
        <taxon>Actinomycetes</taxon>
        <taxon>Kitasatosporales</taxon>
        <taxon>Streptomycetaceae</taxon>
        <taxon>Streptomyces</taxon>
    </lineage>
</organism>
<gene>
    <name evidence="2" type="ORF">GPJ59_04680</name>
</gene>
<feature type="transmembrane region" description="Helical" evidence="1">
    <location>
        <begin position="107"/>
        <end position="126"/>
    </location>
</feature>
<dbReference type="EMBL" id="WTFF01000016">
    <property type="protein sequence ID" value="MBW5481195.1"/>
    <property type="molecule type" value="Genomic_DNA"/>
</dbReference>
<comment type="caution">
    <text evidence="2">The sequence shown here is derived from an EMBL/GenBank/DDBJ whole genome shotgun (WGS) entry which is preliminary data.</text>
</comment>
<reference evidence="2 3" key="1">
    <citation type="submission" date="2019-12" db="EMBL/GenBank/DDBJ databases">
        <title>Genome sequence of Streptomyces bambusae.</title>
        <authorList>
            <person name="Bansal K."/>
            <person name="Choksket S."/>
            <person name="Korpole S."/>
            <person name="Patil P.B."/>
        </authorList>
    </citation>
    <scope>NUCLEOTIDE SEQUENCE [LARGE SCALE GENOMIC DNA]</scope>
    <source>
        <strain evidence="2 3">SK60</strain>
    </source>
</reference>
<keyword evidence="1" id="KW-0812">Transmembrane</keyword>
<keyword evidence="1" id="KW-0472">Membrane</keyword>
<dbReference type="Proteomes" id="UP000812013">
    <property type="component" value="Unassembled WGS sequence"/>
</dbReference>
<keyword evidence="1" id="KW-1133">Transmembrane helix</keyword>
<feature type="transmembrane region" description="Helical" evidence="1">
    <location>
        <begin position="12"/>
        <end position="30"/>
    </location>
</feature>
<sequence length="127" mass="13352">MEEGRRVSTLQWALMVSAVVAAGVATALGLVLAPLLGGFFLFTALVTITPLPMRENPKACTRTCFAIGLCLLAWALIGTIIGMFVFLPAALLMLVAPFADRDNRPGAWFTALTPVAVAALVALIVLP</sequence>
<feature type="transmembrane region" description="Helical" evidence="1">
    <location>
        <begin position="65"/>
        <end position="95"/>
    </location>
</feature>
<dbReference type="RefSeq" id="WP_219665086.1">
    <property type="nucleotide sequence ID" value="NZ_WTFF01000016.1"/>
</dbReference>
<feature type="transmembrane region" description="Helical" evidence="1">
    <location>
        <begin position="36"/>
        <end position="53"/>
    </location>
</feature>
<evidence type="ECO:0000313" key="3">
    <source>
        <dbReference type="Proteomes" id="UP000812013"/>
    </source>
</evidence>
<protein>
    <recommendedName>
        <fullName evidence="4">DUF4190 domain-containing protein</fullName>
    </recommendedName>
</protein>
<evidence type="ECO:0000256" key="1">
    <source>
        <dbReference type="SAM" id="Phobius"/>
    </source>
</evidence>
<proteinExistence type="predicted"/>
<evidence type="ECO:0008006" key="4">
    <source>
        <dbReference type="Google" id="ProtNLM"/>
    </source>
</evidence>
<accession>A0ABS6Z0C1</accession>